<evidence type="ECO:0008006" key="3">
    <source>
        <dbReference type="Google" id="ProtNLM"/>
    </source>
</evidence>
<accession>A0A7R9E1L4</accession>
<reference evidence="2" key="1">
    <citation type="submission" date="2020-11" db="EMBL/GenBank/DDBJ databases">
        <authorList>
            <person name="Tran Van P."/>
        </authorList>
    </citation>
    <scope>NUCLEOTIDE SEQUENCE</scope>
</reference>
<organism evidence="2">
    <name type="scientific">Timema monikensis</name>
    <dbReference type="NCBI Taxonomy" id="170555"/>
    <lineage>
        <taxon>Eukaryota</taxon>
        <taxon>Metazoa</taxon>
        <taxon>Ecdysozoa</taxon>
        <taxon>Arthropoda</taxon>
        <taxon>Hexapoda</taxon>
        <taxon>Insecta</taxon>
        <taxon>Pterygota</taxon>
        <taxon>Neoptera</taxon>
        <taxon>Polyneoptera</taxon>
        <taxon>Phasmatodea</taxon>
        <taxon>Timematodea</taxon>
        <taxon>Timematoidea</taxon>
        <taxon>Timematidae</taxon>
        <taxon>Timema</taxon>
    </lineage>
</organism>
<sequence length="216" mass="24651">MFRRLKLRCRDTGQIGPAQHVDAGWPRNVLKPDLEDAVLTVVQQPPTRSIRDIAWATNVSKSAVHQVLHDEGYHQYHYTATHHLLPGIGKVVPVHPTEIRTSISPSSAVELNTTSALANYASEAANRNRLDLDLRASCVLLEKTRYDPNIIPPFPYGFHQTLKTFLNDRVWDFYFYVNKSWPEEPVCLHFPGMTLSVSVYMILQVVVTVNLLFYRL</sequence>
<protein>
    <recommendedName>
        <fullName evidence="3">Transposase</fullName>
    </recommendedName>
</protein>
<dbReference type="PANTHER" id="PTHR47326">
    <property type="entry name" value="TRANSPOSABLE ELEMENT TC3 TRANSPOSASE-LIKE PROTEIN"/>
    <property type="match status" value="1"/>
</dbReference>
<keyword evidence="1" id="KW-0472">Membrane</keyword>
<proteinExistence type="predicted"/>
<evidence type="ECO:0000256" key="1">
    <source>
        <dbReference type="SAM" id="Phobius"/>
    </source>
</evidence>
<name>A0A7R9E1L4_9NEOP</name>
<evidence type="ECO:0000313" key="2">
    <source>
        <dbReference type="EMBL" id="CAD7424824.1"/>
    </source>
</evidence>
<keyword evidence="1" id="KW-1133">Transmembrane helix</keyword>
<dbReference type="AlphaFoldDB" id="A0A7R9E1L4"/>
<keyword evidence="1" id="KW-0812">Transmembrane</keyword>
<dbReference type="EMBL" id="OB792840">
    <property type="protein sequence ID" value="CAD7424824.1"/>
    <property type="molecule type" value="Genomic_DNA"/>
</dbReference>
<feature type="transmembrane region" description="Helical" evidence="1">
    <location>
        <begin position="197"/>
        <end position="214"/>
    </location>
</feature>
<dbReference type="PANTHER" id="PTHR47326:SF1">
    <property type="entry name" value="HTH PSQ-TYPE DOMAIN-CONTAINING PROTEIN"/>
    <property type="match status" value="1"/>
</dbReference>
<dbReference type="PROSITE" id="PS00356">
    <property type="entry name" value="HTH_LACI_1"/>
    <property type="match status" value="1"/>
</dbReference>
<gene>
    <name evidence="2" type="ORF">TMSB3V08_LOCUS1750</name>
</gene>